<proteinExistence type="predicted"/>
<keyword evidence="1" id="KW-0812">Transmembrane</keyword>
<accession>A0A8B9NWC9</accession>
<evidence type="ECO:0000313" key="2">
    <source>
        <dbReference type="Ensembl" id="ENSAOWP00000002625.1"/>
    </source>
</evidence>
<reference evidence="2" key="1">
    <citation type="submission" date="2025-08" db="UniProtKB">
        <authorList>
            <consortium name="Ensembl"/>
        </authorList>
    </citation>
    <scope>IDENTIFICATION</scope>
</reference>
<keyword evidence="3" id="KW-1185">Reference proteome</keyword>
<keyword evidence="1" id="KW-1133">Transmembrane helix</keyword>
<evidence type="ECO:0000313" key="3">
    <source>
        <dbReference type="Proteomes" id="UP000694424"/>
    </source>
</evidence>
<dbReference type="Proteomes" id="UP000694424">
    <property type="component" value="Unplaced"/>
</dbReference>
<organism evidence="2 3">
    <name type="scientific">Apteryx owenii</name>
    <name type="common">Little spotted kiwi</name>
    <dbReference type="NCBI Taxonomy" id="8824"/>
    <lineage>
        <taxon>Eukaryota</taxon>
        <taxon>Metazoa</taxon>
        <taxon>Chordata</taxon>
        <taxon>Craniata</taxon>
        <taxon>Vertebrata</taxon>
        <taxon>Euteleostomi</taxon>
        <taxon>Archelosauria</taxon>
        <taxon>Archosauria</taxon>
        <taxon>Dinosauria</taxon>
        <taxon>Saurischia</taxon>
        <taxon>Theropoda</taxon>
        <taxon>Coelurosauria</taxon>
        <taxon>Aves</taxon>
        <taxon>Palaeognathae</taxon>
        <taxon>Apterygiformes</taxon>
        <taxon>Apterygidae</taxon>
        <taxon>Apteryx</taxon>
    </lineage>
</organism>
<evidence type="ECO:0000256" key="1">
    <source>
        <dbReference type="SAM" id="Phobius"/>
    </source>
</evidence>
<reference evidence="2" key="2">
    <citation type="submission" date="2025-09" db="UniProtKB">
        <authorList>
            <consortium name="Ensembl"/>
        </authorList>
    </citation>
    <scope>IDENTIFICATION</scope>
</reference>
<dbReference type="Ensembl" id="ENSAOWT00000003018.1">
    <property type="protein sequence ID" value="ENSAOWP00000002625.1"/>
    <property type="gene ID" value="ENSAOWG00000001888.1"/>
</dbReference>
<keyword evidence="1" id="KW-0472">Membrane</keyword>
<name>A0A8B9NWC9_APTOW</name>
<protein>
    <submittedName>
        <fullName evidence="2">Uncharacterized protein</fullName>
    </submittedName>
</protein>
<dbReference type="AlphaFoldDB" id="A0A8B9NWC9"/>
<feature type="transmembrane region" description="Helical" evidence="1">
    <location>
        <begin position="39"/>
        <end position="63"/>
    </location>
</feature>
<sequence length="87" mass="9894">GPVAFPAGVKGEITPTAIQKMLDETILFSQMLHMNLKDICLYMLCYIHGSYVYSYALLTYVHFPSLLLLGDHLPLYSNNSCYLFLKE</sequence>